<feature type="domain" description="Peptidase S8/S53" evidence="8">
    <location>
        <begin position="160"/>
        <end position="387"/>
    </location>
</feature>
<dbReference type="PROSITE" id="PS00136">
    <property type="entry name" value="SUBTILASE_ASP"/>
    <property type="match status" value="1"/>
</dbReference>
<evidence type="ECO:0000259" key="9">
    <source>
        <dbReference type="Pfam" id="PF05922"/>
    </source>
</evidence>
<dbReference type="InterPro" id="IPR023827">
    <property type="entry name" value="Peptidase_S8_Asp-AS"/>
</dbReference>
<evidence type="ECO:0000313" key="10">
    <source>
        <dbReference type="EMBL" id="GAA2532028.1"/>
    </source>
</evidence>
<evidence type="ECO:0000256" key="2">
    <source>
        <dbReference type="ARBA" id="ARBA00022670"/>
    </source>
</evidence>
<dbReference type="PANTHER" id="PTHR43806">
    <property type="entry name" value="PEPTIDASE S8"/>
    <property type="match status" value="1"/>
</dbReference>
<comment type="similarity">
    <text evidence="1 6 7">Belongs to the peptidase S8 family.</text>
</comment>
<dbReference type="InterPro" id="IPR013517">
    <property type="entry name" value="FG-GAP"/>
</dbReference>
<evidence type="ECO:0000256" key="4">
    <source>
        <dbReference type="ARBA" id="ARBA00022801"/>
    </source>
</evidence>
<evidence type="ECO:0000256" key="7">
    <source>
        <dbReference type="RuleBase" id="RU003355"/>
    </source>
</evidence>
<dbReference type="SUPFAM" id="SSF54897">
    <property type="entry name" value="Protease propeptides/inhibitors"/>
    <property type="match status" value="1"/>
</dbReference>
<accession>A0ABP6B1A6</accession>
<dbReference type="Proteomes" id="UP001499978">
    <property type="component" value="Unassembled WGS sequence"/>
</dbReference>
<gene>
    <name evidence="10" type="ORF">GCM10010201_34360</name>
</gene>
<reference evidence="11" key="1">
    <citation type="journal article" date="2019" name="Int. J. Syst. Evol. Microbiol.">
        <title>The Global Catalogue of Microorganisms (GCM) 10K type strain sequencing project: providing services to taxonomists for standard genome sequencing and annotation.</title>
        <authorList>
            <consortium name="The Broad Institute Genomics Platform"/>
            <consortium name="The Broad Institute Genome Sequencing Center for Infectious Disease"/>
            <person name="Wu L."/>
            <person name="Ma J."/>
        </authorList>
    </citation>
    <scope>NUCLEOTIDE SEQUENCE [LARGE SCALE GENOMIC DNA]</scope>
    <source>
        <strain evidence="11">JCM 3367</strain>
    </source>
</reference>
<evidence type="ECO:0000256" key="6">
    <source>
        <dbReference type="PROSITE-ProRule" id="PRU01240"/>
    </source>
</evidence>
<dbReference type="EMBL" id="BAAARY010000030">
    <property type="protein sequence ID" value="GAA2532028.1"/>
    <property type="molecule type" value="Genomic_DNA"/>
</dbReference>
<evidence type="ECO:0000256" key="5">
    <source>
        <dbReference type="ARBA" id="ARBA00022825"/>
    </source>
</evidence>
<dbReference type="Gene3D" id="2.130.10.130">
    <property type="entry name" value="Integrin alpha, N-terminal"/>
    <property type="match status" value="2"/>
</dbReference>
<evidence type="ECO:0000256" key="1">
    <source>
        <dbReference type="ARBA" id="ARBA00011073"/>
    </source>
</evidence>
<dbReference type="Gene3D" id="3.40.50.200">
    <property type="entry name" value="Peptidase S8/S53 domain"/>
    <property type="match status" value="1"/>
</dbReference>
<dbReference type="InterPro" id="IPR050131">
    <property type="entry name" value="Peptidase_S8_subtilisin-like"/>
</dbReference>
<dbReference type="PROSITE" id="PS00137">
    <property type="entry name" value="SUBTILASE_HIS"/>
    <property type="match status" value="1"/>
</dbReference>
<keyword evidence="3" id="KW-0732">Signal</keyword>
<dbReference type="PANTHER" id="PTHR43806:SF11">
    <property type="entry name" value="CEREVISIN-RELATED"/>
    <property type="match status" value="1"/>
</dbReference>
<feature type="active site" description="Charge relay system" evidence="6">
    <location>
        <position position="166"/>
    </location>
</feature>
<dbReference type="Gene3D" id="3.30.70.80">
    <property type="entry name" value="Peptidase S8 propeptide/proteinase inhibitor I9"/>
    <property type="match status" value="1"/>
</dbReference>
<sequence length="728" mass="74134">MITPIACPTLEDCALIKAIAGALAGALVAGTGALGVGAATAAPAPTTTFRSATVNPVAGSYIVMLKPGSSAASASGALASKHRGAVKRVYPTLGGFAAAMTAADARALAADPAVLYVEQDAVTRGADIQPRPPSWGLDRIDQPYRPLNSAYTYPRTGAGVHAYVLDSGIRDSHTDFGGRASRDADFIGDGRNGADCHGHGTHVAGTVGGARHGVAKRVRLHAVRVLDCTNRGLLSGLISGLDWTVRNAARPAVINISIEAGASTAVDAAVNRAIGSGLTTVIAAGNGNTDACGVSPARVPNAITVGNSTSADARSGTSNWGACLDLFAPGSAIVSAGFAGDSAVATMSGTSMAAPHVAGAVASLLERTPAMTPAQARATLVNTATPNLVTGAGVGSPNRLLFAGNDGVGSSHGDVNGDGRDDIVTFTRGGAGDVYAALSNGSSFVGTGVKWHDNFAFGTELPLVGDFNGDRKADIVTFTRGAAGDVYVALSNGSSFVGTGVKWHDNFAFRDEIPQVGDFNGDGRDDIATFTRGPNADVYVALSNGSSFVGTGWKWHDWFAANSEIPQIGDVDGDGRDDIITFTRGASADVYVARSNGSSFVGTGVKWHDWFAAFSEVPVVADVNGDRRADVITFTRGTSGDAYVALSNGSSFVGTGVKWHDNFAFGTEVPGAGDFTGDRRADIVTFTHGAAGDAYVARSTGGGFVGTGAKWHDAFAFGDEIPQPASVW</sequence>
<dbReference type="InterPro" id="IPR022398">
    <property type="entry name" value="Peptidase_S8_His-AS"/>
</dbReference>
<dbReference type="SUPFAM" id="SSF52743">
    <property type="entry name" value="Subtilisin-like"/>
    <property type="match status" value="1"/>
</dbReference>
<keyword evidence="11" id="KW-1185">Reference proteome</keyword>
<feature type="active site" description="Charge relay system" evidence="6">
    <location>
        <position position="199"/>
    </location>
</feature>
<proteinExistence type="inferred from homology"/>
<organism evidence="10 11">
    <name type="scientific">Pilimelia columellifera subsp. columellifera</name>
    <dbReference type="NCBI Taxonomy" id="706583"/>
    <lineage>
        <taxon>Bacteria</taxon>
        <taxon>Bacillati</taxon>
        <taxon>Actinomycetota</taxon>
        <taxon>Actinomycetes</taxon>
        <taxon>Micromonosporales</taxon>
        <taxon>Micromonosporaceae</taxon>
        <taxon>Pilimelia</taxon>
    </lineage>
</organism>
<dbReference type="SUPFAM" id="SSF69318">
    <property type="entry name" value="Integrin alpha N-terminal domain"/>
    <property type="match status" value="1"/>
</dbReference>
<dbReference type="CDD" id="cd04077">
    <property type="entry name" value="Peptidases_S8_PCSK9_ProteinaseK_like"/>
    <property type="match status" value="1"/>
</dbReference>
<dbReference type="InterPro" id="IPR010259">
    <property type="entry name" value="S8pro/Inhibitor_I9"/>
</dbReference>
<dbReference type="InterPro" id="IPR000209">
    <property type="entry name" value="Peptidase_S8/S53_dom"/>
</dbReference>
<dbReference type="Pfam" id="PF13517">
    <property type="entry name" value="FG-GAP_3"/>
    <property type="match status" value="2"/>
</dbReference>
<dbReference type="PROSITE" id="PS51892">
    <property type="entry name" value="SUBTILASE"/>
    <property type="match status" value="1"/>
</dbReference>
<dbReference type="Pfam" id="PF05922">
    <property type="entry name" value="Inhibitor_I9"/>
    <property type="match status" value="1"/>
</dbReference>
<name>A0ABP6B1A6_9ACTN</name>
<feature type="domain" description="Inhibitor I9" evidence="9">
    <location>
        <begin position="61"/>
        <end position="122"/>
    </location>
</feature>
<feature type="active site" description="Charge relay system" evidence="6">
    <location>
        <position position="351"/>
    </location>
</feature>
<dbReference type="PRINTS" id="PR00723">
    <property type="entry name" value="SUBTILISIN"/>
</dbReference>
<evidence type="ECO:0000259" key="8">
    <source>
        <dbReference type="Pfam" id="PF00082"/>
    </source>
</evidence>
<evidence type="ECO:0000313" key="11">
    <source>
        <dbReference type="Proteomes" id="UP001499978"/>
    </source>
</evidence>
<dbReference type="Pfam" id="PF00082">
    <property type="entry name" value="Peptidase_S8"/>
    <property type="match status" value="1"/>
</dbReference>
<dbReference type="InterPro" id="IPR028994">
    <property type="entry name" value="Integrin_alpha_N"/>
</dbReference>
<comment type="caution">
    <text evidence="10">The sequence shown here is derived from an EMBL/GenBank/DDBJ whole genome shotgun (WGS) entry which is preliminary data.</text>
</comment>
<keyword evidence="2 6" id="KW-0645">Protease</keyword>
<dbReference type="InterPro" id="IPR034193">
    <property type="entry name" value="PCSK9_ProteinaseK-like"/>
</dbReference>
<dbReference type="InterPro" id="IPR037045">
    <property type="entry name" value="S8pro/Inhibitor_I9_sf"/>
</dbReference>
<dbReference type="InterPro" id="IPR015500">
    <property type="entry name" value="Peptidase_S8_subtilisin-rel"/>
</dbReference>
<evidence type="ECO:0000256" key="3">
    <source>
        <dbReference type="ARBA" id="ARBA00022729"/>
    </source>
</evidence>
<keyword evidence="5 6" id="KW-0720">Serine protease</keyword>
<dbReference type="InterPro" id="IPR023828">
    <property type="entry name" value="Peptidase_S8_Ser-AS"/>
</dbReference>
<protein>
    <submittedName>
        <fullName evidence="10">Uncharacterized protein</fullName>
    </submittedName>
</protein>
<dbReference type="InterPro" id="IPR036852">
    <property type="entry name" value="Peptidase_S8/S53_dom_sf"/>
</dbReference>
<dbReference type="PROSITE" id="PS00138">
    <property type="entry name" value="SUBTILASE_SER"/>
    <property type="match status" value="1"/>
</dbReference>
<keyword evidence="4 6" id="KW-0378">Hydrolase</keyword>